<reference evidence="14" key="1">
    <citation type="journal article" date="2021" name="PeerJ">
        <title>Extensive microbial diversity within the chicken gut microbiome revealed by metagenomics and culture.</title>
        <authorList>
            <person name="Gilroy R."/>
            <person name="Ravi A."/>
            <person name="Getino M."/>
            <person name="Pursley I."/>
            <person name="Horton D.L."/>
            <person name="Alikhan N.F."/>
            <person name="Baker D."/>
            <person name="Gharbi K."/>
            <person name="Hall N."/>
            <person name="Watson M."/>
            <person name="Adriaenssens E.M."/>
            <person name="Foster-Nyarko E."/>
            <person name="Jarju S."/>
            <person name="Secka A."/>
            <person name="Antonio M."/>
            <person name="Oren A."/>
            <person name="Chaudhuri R.R."/>
            <person name="La Ragione R."/>
            <person name="Hildebrand F."/>
            <person name="Pallen M.J."/>
        </authorList>
    </citation>
    <scope>NUCLEOTIDE SEQUENCE</scope>
    <source>
        <strain evidence="14">ChiGjej3B3-11674</strain>
    </source>
</reference>
<feature type="transmembrane region" description="Helical" evidence="13">
    <location>
        <begin position="393"/>
        <end position="411"/>
    </location>
</feature>
<feature type="transmembrane region" description="Helical" evidence="13">
    <location>
        <begin position="270"/>
        <end position="288"/>
    </location>
</feature>
<keyword evidence="6" id="KW-0633">Potassium transport</keyword>
<keyword evidence="3" id="KW-0813">Transport</keyword>
<feature type="transmembrane region" description="Helical" evidence="13">
    <location>
        <begin position="234"/>
        <end position="258"/>
    </location>
</feature>
<keyword evidence="8 12" id="KW-0630">Potassium</keyword>
<dbReference type="EMBL" id="DWUV01000006">
    <property type="protein sequence ID" value="HJD32942.1"/>
    <property type="molecule type" value="Genomic_DNA"/>
</dbReference>
<evidence type="ECO:0000256" key="12">
    <source>
        <dbReference type="PIRSR" id="PIRSR006247-1"/>
    </source>
</evidence>
<keyword evidence="10" id="KW-0406">Ion transport</keyword>
<evidence type="ECO:0000256" key="8">
    <source>
        <dbReference type="ARBA" id="ARBA00022958"/>
    </source>
</evidence>
<evidence type="ECO:0000256" key="10">
    <source>
        <dbReference type="ARBA" id="ARBA00023065"/>
    </source>
</evidence>
<feature type="transmembrane region" description="Helical" evidence="13">
    <location>
        <begin position="182"/>
        <end position="200"/>
    </location>
</feature>
<feature type="transmembrane region" description="Helical" evidence="13">
    <location>
        <begin position="37"/>
        <end position="55"/>
    </location>
</feature>
<keyword evidence="5" id="KW-0997">Cell inner membrane</keyword>
<dbReference type="GO" id="GO:0015379">
    <property type="term" value="F:potassium:chloride symporter activity"/>
    <property type="evidence" value="ECO:0007669"/>
    <property type="project" value="InterPro"/>
</dbReference>
<evidence type="ECO:0000256" key="2">
    <source>
        <dbReference type="ARBA" id="ARBA00009137"/>
    </source>
</evidence>
<feature type="binding site" evidence="12">
    <location>
        <position position="312"/>
    </location>
    <ligand>
        <name>K(+)</name>
        <dbReference type="ChEBI" id="CHEBI:29103"/>
    </ligand>
</feature>
<name>A0A9D2R138_9FIRM</name>
<feature type="binding site" evidence="12">
    <location>
        <position position="429"/>
    </location>
    <ligand>
        <name>K(+)</name>
        <dbReference type="ChEBI" id="CHEBI:29103"/>
    </ligand>
</feature>
<feature type="transmembrane region" description="Helical" evidence="13">
    <location>
        <begin position="67"/>
        <end position="89"/>
    </location>
</feature>
<feature type="transmembrane region" description="Helical" evidence="13">
    <location>
        <begin position="131"/>
        <end position="151"/>
    </location>
</feature>
<evidence type="ECO:0000256" key="4">
    <source>
        <dbReference type="ARBA" id="ARBA00022475"/>
    </source>
</evidence>
<evidence type="ECO:0000313" key="15">
    <source>
        <dbReference type="Proteomes" id="UP000823897"/>
    </source>
</evidence>
<comment type="subcellular location">
    <subcellularLocation>
        <location evidence="1">Cell inner membrane</location>
        <topology evidence="1">Multi-pass membrane protein</topology>
    </subcellularLocation>
</comment>
<proteinExistence type="inferred from homology"/>
<evidence type="ECO:0000256" key="5">
    <source>
        <dbReference type="ARBA" id="ARBA00022519"/>
    </source>
</evidence>
<dbReference type="PANTHER" id="PTHR32024">
    <property type="entry name" value="TRK SYSTEM POTASSIUM UPTAKE PROTEIN TRKG-RELATED"/>
    <property type="match status" value="1"/>
</dbReference>
<evidence type="ECO:0000256" key="1">
    <source>
        <dbReference type="ARBA" id="ARBA00004429"/>
    </source>
</evidence>
<gene>
    <name evidence="14" type="ORF">H9911_00190</name>
</gene>
<reference evidence="14" key="2">
    <citation type="submission" date="2021-04" db="EMBL/GenBank/DDBJ databases">
        <authorList>
            <person name="Gilroy R."/>
        </authorList>
    </citation>
    <scope>NUCLEOTIDE SEQUENCE</scope>
    <source>
        <strain evidence="14">ChiGjej3B3-11674</strain>
    </source>
</reference>
<feature type="binding site" evidence="12">
    <location>
        <position position="110"/>
    </location>
    <ligand>
        <name>K(+)</name>
        <dbReference type="ChEBI" id="CHEBI:29103"/>
    </ligand>
</feature>
<evidence type="ECO:0000256" key="3">
    <source>
        <dbReference type="ARBA" id="ARBA00022448"/>
    </source>
</evidence>
<evidence type="ECO:0000256" key="13">
    <source>
        <dbReference type="SAM" id="Phobius"/>
    </source>
</evidence>
<evidence type="ECO:0000256" key="7">
    <source>
        <dbReference type="ARBA" id="ARBA00022692"/>
    </source>
</evidence>
<accession>A0A9D2R138</accession>
<sequence length="480" mass="52609">MNFSIVKRIIGYVLVFVAVLMALPCIVAVIYQEREGWSFVITAALCLLLGFLFMWKKPENRVFYVKEGFVAVALSWIIMSVMGSLPFLITGTITNPIDAVFETVSGFTTTGSSVLSDVEAVSKSVLFWRSFTHWIGGMGVLVFLLSLLHMTGGGSHINLMKAESPGPSVSKLVPTVRSTAKILYIIYLAMTVLEIVFLLIGKMPLFDALTITFGTAGTGGFGIKNDSLAGYSPYLQVVVTIFMILFGVNFSAYFLLLRRKVKQAFSMEEVRWYLLIILASIALITLSVRDMYGSVGEAARHAAFQVGSIITTTGYASTDFNLWPEVPRTILVLLMFVGACAGSTGGGIKVSRLVILVKTIKKELHTLLHPRSLKKLKMDGHALEHETVRATNVFLIAYVLIFSFSVLLVAFDGNDLITNFTAVASALNNIGPGLELVGPMGNFGLFSNGAKLVLIFDMLAGRLEIFPLLLLFVRDTWKKF</sequence>
<keyword evidence="11 13" id="KW-0472">Membrane</keyword>
<comment type="caution">
    <text evidence="14">The sequence shown here is derived from an EMBL/GenBank/DDBJ whole genome shotgun (WGS) entry which is preliminary data.</text>
</comment>
<keyword evidence="4" id="KW-1003">Cell membrane</keyword>
<keyword evidence="9 13" id="KW-1133">Transmembrane helix</keyword>
<dbReference type="AlphaFoldDB" id="A0A9D2R138"/>
<dbReference type="PIRSF" id="PIRSF006247">
    <property type="entry name" value="TrkH"/>
    <property type="match status" value="1"/>
</dbReference>
<evidence type="ECO:0000256" key="6">
    <source>
        <dbReference type="ARBA" id="ARBA00022538"/>
    </source>
</evidence>
<dbReference type="Proteomes" id="UP000823897">
    <property type="component" value="Unassembled WGS sequence"/>
</dbReference>
<dbReference type="InterPro" id="IPR003445">
    <property type="entry name" value="Cat_transpt"/>
</dbReference>
<feature type="binding site" evidence="12">
    <location>
        <position position="313"/>
    </location>
    <ligand>
        <name>K(+)</name>
        <dbReference type="ChEBI" id="CHEBI:29103"/>
    </ligand>
</feature>
<protein>
    <submittedName>
        <fullName evidence="14">TrkH family potassium uptake protein</fullName>
    </submittedName>
</protein>
<dbReference type="Pfam" id="PF02386">
    <property type="entry name" value="TrkH"/>
    <property type="match status" value="1"/>
</dbReference>
<evidence type="ECO:0000256" key="11">
    <source>
        <dbReference type="ARBA" id="ARBA00023136"/>
    </source>
</evidence>
<dbReference type="InterPro" id="IPR004772">
    <property type="entry name" value="TrkH"/>
</dbReference>
<feature type="binding site" evidence="12">
    <location>
        <position position="109"/>
    </location>
    <ligand>
        <name>K(+)</name>
        <dbReference type="ChEBI" id="CHEBI:29103"/>
    </ligand>
</feature>
<comment type="similarity">
    <text evidence="2">Belongs to the TrkH potassium transport family.</text>
</comment>
<organism evidence="14 15">
    <name type="scientific">Candidatus Mediterraneibacter tabaqchaliae</name>
    <dbReference type="NCBI Taxonomy" id="2838689"/>
    <lineage>
        <taxon>Bacteria</taxon>
        <taxon>Bacillati</taxon>
        <taxon>Bacillota</taxon>
        <taxon>Clostridia</taxon>
        <taxon>Lachnospirales</taxon>
        <taxon>Lachnospiraceae</taxon>
        <taxon>Mediterraneibacter</taxon>
    </lineage>
</organism>
<keyword evidence="12" id="KW-0479">Metal-binding</keyword>
<feature type="transmembrane region" description="Helical" evidence="13">
    <location>
        <begin position="330"/>
        <end position="348"/>
    </location>
</feature>
<feature type="transmembrane region" description="Helical" evidence="13">
    <location>
        <begin position="452"/>
        <end position="473"/>
    </location>
</feature>
<dbReference type="PANTHER" id="PTHR32024:SF2">
    <property type="entry name" value="TRK SYSTEM POTASSIUM UPTAKE PROTEIN TRKG-RELATED"/>
    <property type="match status" value="1"/>
</dbReference>
<feature type="transmembrane region" description="Helical" evidence="13">
    <location>
        <begin position="12"/>
        <end position="31"/>
    </location>
</feature>
<dbReference type="GO" id="GO:0005886">
    <property type="term" value="C:plasma membrane"/>
    <property type="evidence" value="ECO:0007669"/>
    <property type="project" value="UniProtKB-SubCell"/>
</dbReference>
<evidence type="ECO:0000313" key="14">
    <source>
        <dbReference type="EMBL" id="HJD32942.1"/>
    </source>
</evidence>
<evidence type="ECO:0000256" key="9">
    <source>
        <dbReference type="ARBA" id="ARBA00022989"/>
    </source>
</evidence>
<feature type="binding site" evidence="12">
    <location>
        <position position="219"/>
    </location>
    <ligand>
        <name>K(+)</name>
        <dbReference type="ChEBI" id="CHEBI:29103"/>
    </ligand>
</feature>
<keyword evidence="7 13" id="KW-0812">Transmembrane</keyword>
<dbReference type="GO" id="GO:0046872">
    <property type="term" value="F:metal ion binding"/>
    <property type="evidence" value="ECO:0007669"/>
    <property type="project" value="UniProtKB-KW"/>
</dbReference>